<dbReference type="OrthoDB" id="9977361at2759"/>
<feature type="non-terminal residue" evidence="4">
    <location>
        <position position="1"/>
    </location>
</feature>
<evidence type="ECO:0000256" key="1">
    <source>
        <dbReference type="ARBA" id="ARBA00022737"/>
    </source>
</evidence>
<reference evidence="4" key="1">
    <citation type="submission" date="2022-03" db="EMBL/GenBank/DDBJ databases">
        <authorList>
            <person name="Martin C."/>
        </authorList>
    </citation>
    <scope>NUCLEOTIDE SEQUENCE</scope>
</reference>
<dbReference type="PANTHER" id="PTHR24189">
    <property type="entry name" value="MYOTROPHIN"/>
    <property type="match status" value="1"/>
</dbReference>
<feature type="non-terminal residue" evidence="4">
    <location>
        <position position="316"/>
    </location>
</feature>
<keyword evidence="5" id="KW-1185">Reference proteome</keyword>
<evidence type="ECO:0000313" key="5">
    <source>
        <dbReference type="Proteomes" id="UP000749559"/>
    </source>
</evidence>
<dbReference type="PANTHER" id="PTHR24189:SF50">
    <property type="entry name" value="ANKYRIN REPEAT AND SOCS BOX PROTEIN 2"/>
    <property type="match status" value="1"/>
</dbReference>
<feature type="repeat" description="ANK" evidence="3">
    <location>
        <begin position="132"/>
        <end position="164"/>
    </location>
</feature>
<dbReference type="Proteomes" id="UP000749559">
    <property type="component" value="Unassembled WGS sequence"/>
</dbReference>
<dbReference type="AlphaFoldDB" id="A0A8S4QBK6"/>
<gene>
    <name evidence="4" type="ORF">OFUS_LOCUS25720</name>
</gene>
<comment type="caution">
    <text evidence="4">The sequence shown here is derived from an EMBL/GenBank/DDBJ whole genome shotgun (WGS) entry which is preliminary data.</text>
</comment>
<dbReference type="InterPro" id="IPR036770">
    <property type="entry name" value="Ankyrin_rpt-contain_sf"/>
</dbReference>
<feature type="repeat" description="ANK" evidence="3">
    <location>
        <begin position="100"/>
        <end position="132"/>
    </location>
</feature>
<protein>
    <submittedName>
        <fullName evidence="4">Uncharacterized protein</fullName>
    </submittedName>
</protein>
<proteinExistence type="predicted"/>
<feature type="repeat" description="ANK" evidence="3">
    <location>
        <begin position="21"/>
        <end position="55"/>
    </location>
</feature>
<organism evidence="4 5">
    <name type="scientific">Owenia fusiformis</name>
    <name type="common">Polychaete worm</name>
    <dbReference type="NCBI Taxonomy" id="6347"/>
    <lineage>
        <taxon>Eukaryota</taxon>
        <taxon>Metazoa</taxon>
        <taxon>Spiralia</taxon>
        <taxon>Lophotrochozoa</taxon>
        <taxon>Annelida</taxon>
        <taxon>Polychaeta</taxon>
        <taxon>Sedentaria</taxon>
        <taxon>Canalipalpata</taxon>
        <taxon>Sabellida</taxon>
        <taxon>Oweniida</taxon>
        <taxon>Oweniidae</taxon>
        <taxon>Owenia</taxon>
    </lineage>
</organism>
<dbReference type="Pfam" id="PF12796">
    <property type="entry name" value="Ank_2"/>
    <property type="match status" value="2"/>
</dbReference>
<keyword evidence="1" id="KW-0677">Repeat</keyword>
<dbReference type="PROSITE" id="PS50088">
    <property type="entry name" value="ANK_REPEAT"/>
    <property type="match status" value="4"/>
</dbReference>
<feature type="repeat" description="ANK" evidence="3">
    <location>
        <begin position="165"/>
        <end position="197"/>
    </location>
</feature>
<evidence type="ECO:0000313" key="4">
    <source>
        <dbReference type="EMBL" id="CAH1801994.1"/>
    </source>
</evidence>
<dbReference type="InterPro" id="IPR050745">
    <property type="entry name" value="Multifunctional_regulatory"/>
</dbReference>
<name>A0A8S4QBK6_OWEFU</name>
<dbReference type="SMART" id="SM00248">
    <property type="entry name" value="ANK"/>
    <property type="match status" value="5"/>
</dbReference>
<dbReference type="Pfam" id="PF00023">
    <property type="entry name" value="Ank"/>
    <property type="match status" value="1"/>
</dbReference>
<dbReference type="PROSITE" id="PS50297">
    <property type="entry name" value="ANK_REP_REGION"/>
    <property type="match status" value="4"/>
</dbReference>
<dbReference type="SUPFAM" id="SSF48403">
    <property type="entry name" value="Ankyrin repeat"/>
    <property type="match status" value="1"/>
</dbReference>
<accession>A0A8S4QBK6</accession>
<evidence type="ECO:0000256" key="2">
    <source>
        <dbReference type="ARBA" id="ARBA00023043"/>
    </source>
</evidence>
<dbReference type="InterPro" id="IPR002110">
    <property type="entry name" value="Ankyrin_rpt"/>
</dbReference>
<keyword evidence="2 3" id="KW-0040">ANK repeat</keyword>
<dbReference type="Gene3D" id="1.25.40.20">
    <property type="entry name" value="Ankyrin repeat-containing domain"/>
    <property type="match status" value="3"/>
</dbReference>
<evidence type="ECO:0000256" key="3">
    <source>
        <dbReference type="PROSITE-ProRule" id="PRU00023"/>
    </source>
</evidence>
<sequence>DVTRVRLLLEHCADVNAKNKYGDTALLYAILNPQQSNRLLQELLDLGADVNSKDNKGQTVLMHLAKKDYLLLRDHQEDCITEYTSILLDHGAEVNIQDETGNTALLYALKDGDSDIVTLLVDYGTDLNIQYNGKTALMYAFKARHFDGFKLLVECGTNLSIQDDSGTTILMSAVQGEQLEYVELLLDHGANLSGQDTQGKSPLNSIKKSSPEGLEIYSLLYTRGAADDNYQHLMSLNKNATNDQQHEAKQKLDAWNIKSRLSLKYYARRVVYNIYSSNREGYKSSIQYLIDSGHIPADQIEYMMFEVDVKEILTIL</sequence>
<dbReference type="EMBL" id="CAIIXF020000012">
    <property type="protein sequence ID" value="CAH1801994.1"/>
    <property type="molecule type" value="Genomic_DNA"/>
</dbReference>